<dbReference type="GO" id="GO:0046872">
    <property type="term" value="F:metal ion binding"/>
    <property type="evidence" value="ECO:0007669"/>
    <property type="project" value="UniProtKB-KW"/>
</dbReference>
<feature type="domain" description="Peptidase M13 N-terminal" evidence="10">
    <location>
        <begin position="147"/>
        <end position="541"/>
    </location>
</feature>
<evidence type="ECO:0000256" key="6">
    <source>
        <dbReference type="ARBA" id="ARBA00022833"/>
    </source>
</evidence>
<keyword evidence="4" id="KW-0479">Metal-binding</keyword>
<dbReference type="Proteomes" id="UP001195483">
    <property type="component" value="Unassembled WGS sequence"/>
</dbReference>
<evidence type="ECO:0000256" key="1">
    <source>
        <dbReference type="ARBA" id="ARBA00001947"/>
    </source>
</evidence>
<keyword evidence="8" id="KW-0472">Membrane</keyword>
<comment type="caution">
    <text evidence="11">The sequence shown here is derived from an EMBL/GenBank/DDBJ whole genome shotgun (WGS) entry which is preliminary data.</text>
</comment>
<feature type="domain" description="Peptidase M13 C-terminal" evidence="9">
    <location>
        <begin position="601"/>
        <end position="804"/>
    </location>
</feature>
<dbReference type="Gene3D" id="3.40.390.10">
    <property type="entry name" value="Collagenase (Catalytic Domain)"/>
    <property type="match status" value="1"/>
</dbReference>
<dbReference type="GO" id="GO:0016485">
    <property type="term" value="P:protein processing"/>
    <property type="evidence" value="ECO:0007669"/>
    <property type="project" value="TreeGrafter"/>
</dbReference>
<dbReference type="PROSITE" id="PS51885">
    <property type="entry name" value="NEPRILYSIN"/>
    <property type="match status" value="1"/>
</dbReference>
<comment type="cofactor">
    <cofactor evidence="1">
        <name>Zn(2+)</name>
        <dbReference type="ChEBI" id="CHEBI:29105"/>
    </cofactor>
</comment>
<organism evidence="11 12">
    <name type="scientific">Potamilus streckersoni</name>
    <dbReference type="NCBI Taxonomy" id="2493646"/>
    <lineage>
        <taxon>Eukaryota</taxon>
        <taxon>Metazoa</taxon>
        <taxon>Spiralia</taxon>
        <taxon>Lophotrochozoa</taxon>
        <taxon>Mollusca</taxon>
        <taxon>Bivalvia</taxon>
        <taxon>Autobranchia</taxon>
        <taxon>Heteroconchia</taxon>
        <taxon>Palaeoheterodonta</taxon>
        <taxon>Unionida</taxon>
        <taxon>Unionoidea</taxon>
        <taxon>Unionidae</taxon>
        <taxon>Ambleminae</taxon>
        <taxon>Lampsilini</taxon>
        <taxon>Potamilus</taxon>
    </lineage>
</organism>
<evidence type="ECO:0008006" key="13">
    <source>
        <dbReference type="Google" id="ProtNLM"/>
    </source>
</evidence>
<sequence length="806" mass="91526">MLTRMKPKVSEWQPLDLVDPEASKPLRTFNSRVAAHDHRFYTLGEQDSAICDVSDIDSDDEMSPTDVDFNCPMNKFSLKSATSREKNYMCFLVIALLLIACLAAALVWQYITTSKQLQELENRPCNSASCVKNSAYILNKIDTNVNPCDDFYSYACGNWEKTTHFPATKAKYTSFTEIGEQIEKIMKEIVESPDSYQVKGRNSTAVLKAKQFYQICMDTDKIKAIGTTPILQLIKDLGSWTVTSDSSSGTWDADSWELQEALTKAYVHMFSPLFSFGVGADEKNSSRTIIKINQGGLTLRNKEEYFTNHSNYEEIKDAFLQYTTKVGELLGGDNSSRFKMEEVYNFEQRLASIFYAEEELIDPKETYHKMTVKELQDLVGDWLDVQKFMSAVLQKNINLSEEILSSTPNYFPSLAGVLKTTPKEVLANYIVMEALSSTIGYMPDAFIDASLILDKVESGITELEPRWKRCLQKTNEFGYATGALYVQENFAENSKGDVVNMFEELRKAFIDNLPAVSWMDDMTRNYAKQKAEAVGRNIGYPDWILDQAELDKYYEKLIIGKEESFYKVGLLIRQFYSWKRSDKHGKPPNKKEWSMSPTDVNGYYSLAYNHIVFPAGILRPPLYNPDLPKSFNFGSFGFIVGHELTHGFDNIGKEFNKYGNMENWWTNTSAQGFLEHSQCCVDQYSNYEMKGVYLNGKTTLSENIADNGGLKMALAAYRAWRNQHGEDSLTLPGLQYTADQLFFLGSAQVWCTHITDAYIKTAVLTDVHSLAKFRVIGPLSNSDDFSKAFSCPPGSTMNPQHKCYVW</sequence>
<dbReference type="InterPro" id="IPR008753">
    <property type="entry name" value="Peptidase_M13_N"/>
</dbReference>
<evidence type="ECO:0000313" key="11">
    <source>
        <dbReference type="EMBL" id="KAK3607413.1"/>
    </source>
</evidence>
<keyword evidence="7" id="KW-0482">Metalloprotease</keyword>
<keyword evidence="6" id="KW-0862">Zinc</keyword>
<dbReference type="InterPro" id="IPR018497">
    <property type="entry name" value="Peptidase_M13_C"/>
</dbReference>
<reference evidence="11" key="1">
    <citation type="journal article" date="2021" name="Genome Biol. Evol.">
        <title>A High-Quality Reference Genome for a Parasitic Bivalve with Doubly Uniparental Inheritance (Bivalvia: Unionida).</title>
        <authorList>
            <person name="Smith C.H."/>
        </authorList>
    </citation>
    <scope>NUCLEOTIDE SEQUENCE</scope>
    <source>
        <strain evidence="11">CHS0354</strain>
    </source>
</reference>
<reference evidence="11" key="2">
    <citation type="journal article" date="2021" name="Genome Biol. Evol.">
        <title>Developing a high-quality reference genome for a parasitic bivalve with doubly uniparental inheritance (Bivalvia: Unionida).</title>
        <authorList>
            <person name="Smith C.H."/>
        </authorList>
    </citation>
    <scope>NUCLEOTIDE SEQUENCE</scope>
    <source>
        <strain evidence="11">CHS0354</strain>
        <tissue evidence="11">Mantle</tissue>
    </source>
</reference>
<accession>A0AAE0TCI2</accession>
<name>A0AAE0TCI2_9BIVA</name>
<keyword evidence="12" id="KW-1185">Reference proteome</keyword>
<keyword evidence="5" id="KW-0378">Hydrolase</keyword>
<dbReference type="Pfam" id="PF05649">
    <property type="entry name" value="Peptidase_M13_N"/>
    <property type="match status" value="1"/>
</dbReference>
<dbReference type="InterPro" id="IPR024079">
    <property type="entry name" value="MetalloPept_cat_dom_sf"/>
</dbReference>
<protein>
    <recommendedName>
        <fullName evidence="13">Endothelin-converting enzyme 1</fullName>
    </recommendedName>
</protein>
<reference evidence="11" key="3">
    <citation type="submission" date="2023-05" db="EMBL/GenBank/DDBJ databases">
        <authorList>
            <person name="Smith C.H."/>
        </authorList>
    </citation>
    <scope>NUCLEOTIDE SEQUENCE</scope>
    <source>
        <strain evidence="11">CHS0354</strain>
        <tissue evidence="11">Mantle</tissue>
    </source>
</reference>
<dbReference type="InterPro" id="IPR042089">
    <property type="entry name" value="Peptidase_M13_dom_2"/>
</dbReference>
<evidence type="ECO:0000256" key="7">
    <source>
        <dbReference type="ARBA" id="ARBA00023049"/>
    </source>
</evidence>
<dbReference type="Gene3D" id="1.10.1380.10">
    <property type="entry name" value="Neutral endopeptidase , domain2"/>
    <property type="match status" value="1"/>
</dbReference>
<dbReference type="PANTHER" id="PTHR11733:SF167">
    <property type="entry name" value="FI17812P1-RELATED"/>
    <property type="match status" value="1"/>
</dbReference>
<evidence type="ECO:0000256" key="5">
    <source>
        <dbReference type="ARBA" id="ARBA00022801"/>
    </source>
</evidence>
<dbReference type="Pfam" id="PF01431">
    <property type="entry name" value="Peptidase_M13"/>
    <property type="match status" value="1"/>
</dbReference>
<feature type="transmembrane region" description="Helical" evidence="8">
    <location>
        <begin position="88"/>
        <end position="111"/>
    </location>
</feature>
<comment type="similarity">
    <text evidence="2">Belongs to the peptidase M13 family.</text>
</comment>
<dbReference type="EMBL" id="JAEAOA010000251">
    <property type="protein sequence ID" value="KAK3607413.1"/>
    <property type="molecule type" value="Genomic_DNA"/>
</dbReference>
<dbReference type="PANTHER" id="PTHR11733">
    <property type="entry name" value="ZINC METALLOPROTEASE FAMILY M13 NEPRILYSIN-RELATED"/>
    <property type="match status" value="1"/>
</dbReference>
<evidence type="ECO:0000256" key="3">
    <source>
        <dbReference type="ARBA" id="ARBA00022670"/>
    </source>
</evidence>
<dbReference type="AlphaFoldDB" id="A0AAE0TCI2"/>
<keyword evidence="8" id="KW-0812">Transmembrane</keyword>
<evidence type="ECO:0000313" key="12">
    <source>
        <dbReference type="Proteomes" id="UP001195483"/>
    </source>
</evidence>
<proteinExistence type="inferred from homology"/>
<evidence type="ECO:0000256" key="8">
    <source>
        <dbReference type="SAM" id="Phobius"/>
    </source>
</evidence>
<evidence type="ECO:0000259" key="9">
    <source>
        <dbReference type="Pfam" id="PF01431"/>
    </source>
</evidence>
<dbReference type="SUPFAM" id="SSF55486">
    <property type="entry name" value="Metalloproteases ('zincins'), catalytic domain"/>
    <property type="match status" value="1"/>
</dbReference>
<evidence type="ECO:0000259" key="10">
    <source>
        <dbReference type="Pfam" id="PF05649"/>
    </source>
</evidence>
<dbReference type="InterPro" id="IPR000718">
    <property type="entry name" value="Peptidase_M13"/>
</dbReference>
<evidence type="ECO:0000256" key="4">
    <source>
        <dbReference type="ARBA" id="ARBA00022723"/>
    </source>
</evidence>
<dbReference type="GO" id="GO:0005886">
    <property type="term" value="C:plasma membrane"/>
    <property type="evidence" value="ECO:0007669"/>
    <property type="project" value="TreeGrafter"/>
</dbReference>
<dbReference type="CDD" id="cd08662">
    <property type="entry name" value="M13"/>
    <property type="match status" value="1"/>
</dbReference>
<dbReference type="GO" id="GO:0004222">
    <property type="term" value="F:metalloendopeptidase activity"/>
    <property type="evidence" value="ECO:0007669"/>
    <property type="project" value="InterPro"/>
</dbReference>
<dbReference type="PRINTS" id="PR00786">
    <property type="entry name" value="NEPRILYSIN"/>
</dbReference>
<evidence type="ECO:0000256" key="2">
    <source>
        <dbReference type="ARBA" id="ARBA00007357"/>
    </source>
</evidence>
<keyword evidence="8" id="KW-1133">Transmembrane helix</keyword>
<keyword evidence="3" id="KW-0645">Protease</keyword>
<gene>
    <name evidence="11" type="ORF">CHS0354_003048</name>
</gene>